<keyword evidence="3" id="KW-1185">Reference proteome</keyword>
<reference evidence="2 3" key="1">
    <citation type="submission" date="2021-06" db="EMBL/GenBank/DDBJ databases">
        <title>Caerostris extrusa draft genome.</title>
        <authorList>
            <person name="Kono N."/>
            <person name="Arakawa K."/>
        </authorList>
    </citation>
    <scope>NUCLEOTIDE SEQUENCE [LARGE SCALE GENOMIC DNA]</scope>
</reference>
<protein>
    <submittedName>
        <fullName evidence="2">Uncharacterized protein</fullName>
    </submittedName>
</protein>
<gene>
    <name evidence="2" type="ORF">CEXT_257511</name>
</gene>
<keyword evidence="1" id="KW-0812">Transmembrane</keyword>
<name>A0AAV4S9P0_CAEEX</name>
<dbReference type="AlphaFoldDB" id="A0AAV4S9P0"/>
<accession>A0AAV4S9P0</accession>
<evidence type="ECO:0000256" key="1">
    <source>
        <dbReference type="SAM" id="Phobius"/>
    </source>
</evidence>
<organism evidence="2 3">
    <name type="scientific">Caerostris extrusa</name>
    <name type="common">Bark spider</name>
    <name type="synonym">Caerostris bankana</name>
    <dbReference type="NCBI Taxonomy" id="172846"/>
    <lineage>
        <taxon>Eukaryota</taxon>
        <taxon>Metazoa</taxon>
        <taxon>Ecdysozoa</taxon>
        <taxon>Arthropoda</taxon>
        <taxon>Chelicerata</taxon>
        <taxon>Arachnida</taxon>
        <taxon>Araneae</taxon>
        <taxon>Araneomorphae</taxon>
        <taxon>Entelegynae</taxon>
        <taxon>Araneoidea</taxon>
        <taxon>Araneidae</taxon>
        <taxon>Caerostris</taxon>
    </lineage>
</organism>
<keyword evidence="1" id="KW-1133">Transmembrane helix</keyword>
<evidence type="ECO:0000313" key="2">
    <source>
        <dbReference type="EMBL" id="GIY29120.1"/>
    </source>
</evidence>
<dbReference type="Proteomes" id="UP001054945">
    <property type="component" value="Unassembled WGS sequence"/>
</dbReference>
<proteinExistence type="predicted"/>
<dbReference type="EMBL" id="BPLR01009024">
    <property type="protein sequence ID" value="GIY29120.1"/>
    <property type="molecule type" value="Genomic_DNA"/>
</dbReference>
<sequence length="92" mass="11081">MDVNLNWMFADDTYPQIWYNDLNFAQEQSSKKPGAKQTIQMRKDDGFSVKNKTLYDPQQNSFNIYGLFNINVRYLCLLSFCWFNRVQFKFKL</sequence>
<evidence type="ECO:0000313" key="3">
    <source>
        <dbReference type="Proteomes" id="UP001054945"/>
    </source>
</evidence>
<keyword evidence="1" id="KW-0472">Membrane</keyword>
<feature type="transmembrane region" description="Helical" evidence="1">
    <location>
        <begin position="62"/>
        <end position="83"/>
    </location>
</feature>
<comment type="caution">
    <text evidence="2">The sequence shown here is derived from an EMBL/GenBank/DDBJ whole genome shotgun (WGS) entry which is preliminary data.</text>
</comment>